<accession>A0AB34VHV1</accession>
<dbReference type="InterPro" id="IPR011257">
    <property type="entry name" value="DNA_glycosylase"/>
</dbReference>
<evidence type="ECO:0000259" key="15">
    <source>
        <dbReference type="PROSITE" id="PS01124"/>
    </source>
</evidence>
<dbReference type="SUPFAM" id="SSF48150">
    <property type="entry name" value="DNA-glycosylase"/>
    <property type="match status" value="1"/>
</dbReference>
<dbReference type="SMART" id="SM01009">
    <property type="entry name" value="AlkA_N"/>
    <property type="match status" value="1"/>
</dbReference>
<comment type="cofactor">
    <cofactor evidence="2">
        <name>Zn(2+)</name>
        <dbReference type="ChEBI" id="CHEBI:29105"/>
    </cofactor>
</comment>
<dbReference type="InterPro" id="IPR018062">
    <property type="entry name" value="HTH_AraC-typ_CS"/>
</dbReference>
<dbReference type="Gene3D" id="3.30.310.20">
    <property type="entry name" value="DNA-3-methyladenine glycosylase AlkA, N-terminal domain"/>
    <property type="match status" value="1"/>
</dbReference>
<dbReference type="InterPro" id="IPR037046">
    <property type="entry name" value="AlkA_N_sf"/>
</dbReference>
<dbReference type="InterPro" id="IPR000035">
    <property type="entry name" value="Alkylbase_DNA_glycsylse_CS"/>
</dbReference>
<dbReference type="GO" id="GO:0003700">
    <property type="term" value="F:DNA-binding transcription factor activity"/>
    <property type="evidence" value="ECO:0007669"/>
    <property type="project" value="InterPro"/>
</dbReference>
<dbReference type="GO" id="GO:0032131">
    <property type="term" value="F:alkylated DNA binding"/>
    <property type="evidence" value="ECO:0007669"/>
    <property type="project" value="TreeGrafter"/>
</dbReference>
<dbReference type="InterPro" id="IPR010316">
    <property type="entry name" value="AlkA_N"/>
</dbReference>
<protein>
    <recommendedName>
        <fullName evidence="4">DNA-3-methyladenine glycosylase II</fullName>
        <ecNumber evidence="4">3.2.2.21</ecNumber>
    </recommendedName>
</protein>
<dbReference type="InterPro" id="IPR009057">
    <property type="entry name" value="Homeodomain-like_sf"/>
</dbReference>
<dbReference type="InterPro" id="IPR023170">
    <property type="entry name" value="HhH_base_excis_C"/>
</dbReference>
<dbReference type="Proteomes" id="UP000072520">
    <property type="component" value="Unassembled WGS sequence"/>
</dbReference>
<evidence type="ECO:0000256" key="8">
    <source>
        <dbReference type="ARBA" id="ARBA00022763"/>
    </source>
</evidence>
<dbReference type="GO" id="GO:0043565">
    <property type="term" value="F:sequence-specific DNA binding"/>
    <property type="evidence" value="ECO:0007669"/>
    <property type="project" value="InterPro"/>
</dbReference>
<evidence type="ECO:0000256" key="5">
    <source>
        <dbReference type="ARBA" id="ARBA00022603"/>
    </source>
</evidence>
<dbReference type="Pfam" id="PF02805">
    <property type="entry name" value="Ada_Zn_binding"/>
    <property type="match status" value="1"/>
</dbReference>
<dbReference type="Pfam" id="PF12833">
    <property type="entry name" value="HTH_18"/>
    <property type="match status" value="1"/>
</dbReference>
<dbReference type="SUPFAM" id="SSF55945">
    <property type="entry name" value="TATA-box binding protein-like"/>
    <property type="match status" value="1"/>
</dbReference>
<evidence type="ECO:0000256" key="2">
    <source>
        <dbReference type="ARBA" id="ARBA00001947"/>
    </source>
</evidence>
<dbReference type="GO" id="GO:0005737">
    <property type="term" value="C:cytoplasm"/>
    <property type="evidence" value="ECO:0007669"/>
    <property type="project" value="TreeGrafter"/>
</dbReference>
<dbReference type="CDD" id="cd00056">
    <property type="entry name" value="ENDO3c"/>
    <property type="match status" value="1"/>
</dbReference>
<keyword evidence="10" id="KW-0805">Transcription regulation</keyword>
<keyword evidence="6" id="KW-0808">Transferase</keyword>
<gene>
    <name evidence="16" type="ORF">RSA13_07415</name>
</gene>
<keyword evidence="13" id="KW-0804">Transcription</keyword>
<evidence type="ECO:0000256" key="1">
    <source>
        <dbReference type="ARBA" id="ARBA00000086"/>
    </source>
</evidence>
<dbReference type="InterPro" id="IPR003265">
    <property type="entry name" value="HhH-GPD_domain"/>
</dbReference>
<reference evidence="16 17" key="1">
    <citation type="journal article" date="2016" name="Front. Microbiol.">
        <title>Genomic Resource of Rice Seed Associated Bacteria.</title>
        <authorList>
            <person name="Midha S."/>
            <person name="Bansal K."/>
            <person name="Sharma S."/>
            <person name="Kumar N."/>
            <person name="Patil P.P."/>
            <person name="Chaudhry V."/>
            <person name="Patil P.B."/>
        </authorList>
    </citation>
    <scope>NUCLEOTIDE SEQUENCE [LARGE SCALE GENOMIC DNA]</scope>
    <source>
        <strain evidence="16 17">RSA13</strain>
    </source>
</reference>
<evidence type="ECO:0000256" key="9">
    <source>
        <dbReference type="ARBA" id="ARBA00022833"/>
    </source>
</evidence>
<organism evidence="16 17">
    <name type="scientific">Pantoea stewartii</name>
    <dbReference type="NCBI Taxonomy" id="66269"/>
    <lineage>
        <taxon>Bacteria</taxon>
        <taxon>Pseudomonadati</taxon>
        <taxon>Pseudomonadota</taxon>
        <taxon>Gammaproteobacteria</taxon>
        <taxon>Enterobacterales</taxon>
        <taxon>Erwiniaceae</taxon>
        <taxon>Pantoea</taxon>
    </lineage>
</organism>
<comment type="similarity">
    <text evidence="3">Belongs to the alkylbase DNA glycosidase AlkA family.</text>
</comment>
<evidence type="ECO:0000256" key="11">
    <source>
        <dbReference type="ARBA" id="ARBA00023125"/>
    </source>
</evidence>
<keyword evidence="12" id="KW-0010">Activator</keyword>
<dbReference type="GO" id="GO:0008725">
    <property type="term" value="F:DNA-3-methyladenine glycosylase activity"/>
    <property type="evidence" value="ECO:0007669"/>
    <property type="project" value="TreeGrafter"/>
</dbReference>
<keyword evidence="14" id="KW-0234">DNA repair</keyword>
<feature type="domain" description="HTH araC/xylS-type" evidence="15">
    <location>
        <begin position="86"/>
        <end position="185"/>
    </location>
</feature>
<evidence type="ECO:0000313" key="16">
    <source>
        <dbReference type="EMBL" id="KTS99010.1"/>
    </source>
</evidence>
<dbReference type="GO" id="GO:0008270">
    <property type="term" value="F:zinc ion binding"/>
    <property type="evidence" value="ECO:0007669"/>
    <property type="project" value="InterPro"/>
</dbReference>
<dbReference type="AlphaFoldDB" id="A0AB34VHV1"/>
<evidence type="ECO:0000256" key="4">
    <source>
        <dbReference type="ARBA" id="ARBA00012000"/>
    </source>
</evidence>
<dbReference type="GO" id="GO:0006307">
    <property type="term" value="P:DNA alkylation repair"/>
    <property type="evidence" value="ECO:0007669"/>
    <property type="project" value="TreeGrafter"/>
</dbReference>
<dbReference type="Gene3D" id="1.10.1670.10">
    <property type="entry name" value="Helix-hairpin-Helix base-excision DNA repair enzymes (C-terminal)"/>
    <property type="match status" value="1"/>
</dbReference>
<dbReference type="SUPFAM" id="SSF46689">
    <property type="entry name" value="Homeodomain-like"/>
    <property type="match status" value="1"/>
</dbReference>
<dbReference type="GO" id="GO:0032259">
    <property type="term" value="P:methylation"/>
    <property type="evidence" value="ECO:0007669"/>
    <property type="project" value="UniProtKB-KW"/>
</dbReference>
<dbReference type="InterPro" id="IPR018060">
    <property type="entry name" value="HTH_AraC"/>
</dbReference>
<dbReference type="Pfam" id="PF06029">
    <property type="entry name" value="AlkA_N"/>
    <property type="match status" value="1"/>
</dbReference>
<dbReference type="InterPro" id="IPR004026">
    <property type="entry name" value="Ada_DNA_repair_Zn-bd"/>
</dbReference>
<evidence type="ECO:0000256" key="12">
    <source>
        <dbReference type="ARBA" id="ARBA00023159"/>
    </source>
</evidence>
<dbReference type="InterPro" id="IPR051912">
    <property type="entry name" value="Alkylbase_DNA_Glycosylase/TA"/>
</dbReference>
<sequence>MFDSDTAYQALTSRDTRFDGVFFVGVTSTGIYCRPICPVKAPMQKNCLFFNSAEAAEKAHFRPCLRCRPELAPGNAPVDNAHRVADRLVQRIEEGLLEAHSGLDAIAAEFGISARQLRRIVQQELGVTPLELKQTRRMLLAKQLLTETTLPVTEIAYASGFGSLRRFNDVFQARYRMTPGALRKSGNLSPQPATDTMRLRLSYRPPYDWQAMLDFLRLRLMNDIEAVDGETYRRTVALGEYRGWVSISHLPAKQALQVEFTRSLTPVLPALLRRLRDLFDLNAQPQRIAEHLQQDPLLAQSIQDYPGLRVPGAFDSVEMGVRAILGQQVTVKAATTLSSRFAQAFGEPCTTPFPDLSRYSAQPQRIARATVDEIARLGIVSARARAILAFAAACNEGSLRFNATLSPDDIMARLVALPGIGPWTAHYIAMRALRWPDAFPKEDIAVRNNLGGLTPKAADARSQVWRPWRSYAVMHIWKSLSPASAK</sequence>
<dbReference type="PROSITE" id="PS00516">
    <property type="entry name" value="ALKYLBASE_DNA_GLYCOS"/>
    <property type="match status" value="1"/>
</dbReference>
<proteinExistence type="inferred from homology"/>
<comment type="catalytic activity">
    <reaction evidence="1">
        <text>Hydrolysis of alkylated DNA, releasing 3-methyladenine, 3-methylguanine, 7-methylguanine and 7-methyladenine.</text>
        <dbReference type="EC" id="3.2.2.21"/>
    </reaction>
</comment>
<keyword evidence="11" id="KW-0238">DNA-binding</keyword>
<name>A0AB34VHV1_9GAMM</name>
<dbReference type="Gene3D" id="1.10.10.60">
    <property type="entry name" value="Homeodomain-like"/>
    <property type="match status" value="1"/>
</dbReference>
<evidence type="ECO:0000256" key="13">
    <source>
        <dbReference type="ARBA" id="ARBA00023163"/>
    </source>
</evidence>
<dbReference type="EC" id="3.2.2.21" evidence="4"/>
<dbReference type="PROSITE" id="PS00041">
    <property type="entry name" value="HTH_ARAC_FAMILY_1"/>
    <property type="match status" value="1"/>
</dbReference>
<keyword evidence="7" id="KW-0479">Metal-binding</keyword>
<dbReference type="PROSITE" id="PS01124">
    <property type="entry name" value="HTH_ARAC_FAMILY_2"/>
    <property type="match status" value="1"/>
</dbReference>
<dbReference type="Gene3D" id="1.10.340.30">
    <property type="entry name" value="Hypothetical protein, domain 2"/>
    <property type="match status" value="1"/>
</dbReference>
<evidence type="ECO:0000256" key="3">
    <source>
        <dbReference type="ARBA" id="ARBA00010817"/>
    </source>
</evidence>
<dbReference type="RefSeq" id="WP_058701089.1">
    <property type="nucleotide sequence ID" value="NZ_CP049115.1"/>
</dbReference>
<evidence type="ECO:0000256" key="7">
    <source>
        <dbReference type="ARBA" id="ARBA00022723"/>
    </source>
</evidence>
<keyword evidence="8" id="KW-0227">DNA damage</keyword>
<dbReference type="SMART" id="SM00478">
    <property type="entry name" value="ENDO3c"/>
    <property type="match status" value="1"/>
</dbReference>
<dbReference type="PANTHER" id="PTHR43003:SF13">
    <property type="entry name" value="DNA-3-METHYLADENINE GLYCOSYLASE 2"/>
    <property type="match status" value="1"/>
</dbReference>
<evidence type="ECO:0000256" key="6">
    <source>
        <dbReference type="ARBA" id="ARBA00022679"/>
    </source>
</evidence>
<dbReference type="SUPFAM" id="SSF57884">
    <property type="entry name" value="Ada DNA repair protein, N-terminal domain (N-Ada 10)"/>
    <property type="match status" value="1"/>
</dbReference>
<dbReference type="GO" id="GO:0032993">
    <property type="term" value="C:protein-DNA complex"/>
    <property type="evidence" value="ECO:0007669"/>
    <property type="project" value="TreeGrafter"/>
</dbReference>
<dbReference type="InterPro" id="IPR035451">
    <property type="entry name" value="Ada-like_dom_sf"/>
</dbReference>
<evidence type="ECO:0000256" key="14">
    <source>
        <dbReference type="ARBA" id="ARBA00023204"/>
    </source>
</evidence>
<dbReference type="SMART" id="SM00342">
    <property type="entry name" value="HTH_ARAC"/>
    <property type="match status" value="1"/>
</dbReference>
<keyword evidence="5" id="KW-0489">Methyltransferase</keyword>
<dbReference type="GO" id="GO:0043916">
    <property type="term" value="F:DNA-7-methylguanine glycosylase activity"/>
    <property type="evidence" value="ECO:0007669"/>
    <property type="project" value="TreeGrafter"/>
</dbReference>
<dbReference type="EMBL" id="LDSI01000009">
    <property type="protein sequence ID" value="KTS99010.1"/>
    <property type="molecule type" value="Genomic_DNA"/>
</dbReference>
<dbReference type="GO" id="GO:0006285">
    <property type="term" value="P:base-excision repair, AP site formation"/>
    <property type="evidence" value="ECO:0007669"/>
    <property type="project" value="TreeGrafter"/>
</dbReference>
<keyword evidence="9" id="KW-0862">Zinc</keyword>
<dbReference type="Pfam" id="PF00730">
    <property type="entry name" value="HhH-GPD"/>
    <property type="match status" value="1"/>
</dbReference>
<dbReference type="GeneID" id="61254559"/>
<dbReference type="PANTHER" id="PTHR43003">
    <property type="entry name" value="DNA-3-METHYLADENINE GLYCOSYLASE"/>
    <property type="match status" value="1"/>
</dbReference>
<evidence type="ECO:0000313" key="17">
    <source>
        <dbReference type="Proteomes" id="UP000072520"/>
    </source>
</evidence>
<dbReference type="GO" id="GO:0008168">
    <property type="term" value="F:methyltransferase activity"/>
    <property type="evidence" value="ECO:0007669"/>
    <property type="project" value="UniProtKB-KW"/>
</dbReference>
<comment type="caution">
    <text evidence="16">The sequence shown here is derived from an EMBL/GenBank/DDBJ whole genome shotgun (WGS) entry which is preliminary data.</text>
</comment>
<dbReference type="Gene3D" id="3.40.10.10">
    <property type="entry name" value="DNA Methylphosphotriester Repair Domain"/>
    <property type="match status" value="1"/>
</dbReference>
<evidence type="ECO:0000256" key="10">
    <source>
        <dbReference type="ARBA" id="ARBA00023015"/>
    </source>
</evidence>